<evidence type="ECO:0000259" key="4">
    <source>
        <dbReference type="PROSITE" id="PS50932"/>
    </source>
</evidence>
<keyword evidence="6" id="KW-1185">Reference proteome</keyword>
<dbReference type="RefSeq" id="WP_342372789.1">
    <property type="nucleotide sequence ID" value="NZ_CP115965.1"/>
</dbReference>
<dbReference type="PANTHER" id="PTHR30146">
    <property type="entry name" value="LACI-RELATED TRANSCRIPTIONAL REPRESSOR"/>
    <property type="match status" value="1"/>
</dbReference>
<gene>
    <name evidence="5" type="ORF">PCC79_01520</name>
</gene>
<dbReference type="Pfam" id="PF00356">
    <property type="entry name" value="LacI"/>
    <property type="match status" value="1"/>
</dbReference>
<dbReference type="CDD" id="cd01392">
    <property type="entry name" value="HTH_LacI"/>
    <property type="match status" value="1"/>
</dbReference>
<sequence>MSSNIYHVAERAGVSASTVSRALRGDRRIPEATRQRVERAASHLNYVPRMAAQVLAGQGYRTLGMVLPHIEGTYYAELAVGFEMRASELDLSVVVLQANHHAAMSGAVRRLVGQCDGLAFLAKSAASDELVAEVARTRPTLTVARTHMPGITSIYAESAGPSQQLTAHLLELGRRRLAFVGPVDPGSDIEARHRGFGRALTAAGLAVPEPITVPMDEPAGRALARQLVEEDLPYDALVCGNDEIAVALVHELQELGVAVPDDVAVVGWDDIRVSRYLRPGLTTVAQPLTELGGLAAEHLHQLLQGQPVPEKTVLDTVLVHRQSCGCITANHPPLQQRSNHSKGARTP</sequence>
<evidence type="ECO:0000313" key="6">
    <source>
        <dbReference type="Proteomes" id="UP001434337"/>
    </source>
</evidence>
<dbReference type="PANTHER" id="PTHR30146:SF109">
    <property type="entry name" value="HTH-TYPE TRANSCRIPTIONAL REGULATOR GALS"/>
    <property type="match status" value="1"/>
</dbReference>
<dbReference type="Pfam" id="PF13377">
    <property type="entry name" value="Peripla_BP_3"/>
    <property type="match status" value="1"/>
</dbReference>
<name>A0ABZ3C815_9ACTN</name>
<dbReference type="PROSITE" id="PS50932">
    <property type="entry name" value="HTH_LACI_2"/>
    <property type="match status" value="1"/>
</dbReference>
<evidence type="ECO:0000256" key="2">
    <source>
        <dbReference type="ARBA" id="ARBA00023125"/>
    </source>
</evidence>
<dbReference type="SMART" id="SM00354">
    <property type="entry name" value="HTH_LACI"/>
    <property type="match status" value="1"/>
</dbReference>
<protein>
    <submittedName>
        <fullName evidence="5">LacI family DNA-binding transcriptional regulator</fullName>
    </submittedName>
</protein>
<organism evidence="5 6">
    <name type="scientific">Propioniciclava soli</name>
    <dbReference type="NCBI Taxonomy" id="2775081"/>
    <lineage>
        <taxon>Bacteria</taxon>
        <taxon>Bacillati</taxon>
        <taxon>Actinomycetota</taxon>
        <taxon>Actinomycetes</taxon>
        <taxon>Propionibacteriales</taxon>
        <taxon>Propionibacteriaceae</taxon>
        <taxon>Propioniciclava</taxon>
    </lineage>
</organism>
<dbReference type="Gene3D" id="3.40.50.2300">
    <property type="match status" value="2"/>
</dbReference>
<dbReference type="SUPFAM" id="SSF47413">
    <property type="entry name" value="lambda repressor-like DNA-binding domains"/>
    <property type="match status" value="1"/>
</dbReference>
<accession>A0ABZ3C815</accession>
<dbReference type="EMBL" id="CP115965">
    <property type="protein sequence ID" value="WZW98918.1"/>
    <property type="molecule type" value="Genomic_DNA"/>
</dbReference>
<dbReference type="InterPro" id="IPR000843">
    <property type="entry name" value="HTH_LacI"/>
</dbReference>
<keyword evidence="3" id="KW-0804">Transcription</keyword>
<evidence type="ECO:0000256" key="3">
    <source>
        <dbReference type="ARBA" id="ARBA00023163"/>
    </source>
</evidence>
<evidence type="ECO:0000256" key="1">
    <source>
        <dbReference type="ARBA" id="ARBA00023015"/>
    </source>
</evidence>
<dbReference type="CDD" id="cd06267">
    <property type="entry name" value="PBP1_LacI_sugar_binding-like"/>
    <property type="match status" value="1"/>
</dbReference>
<dbReference type="InterPro" id="IPR010982">
    <property type="entry name" value="Lambda_DNA-bd_dom_sf"/>
</dbReference>
<dbReference type="Gene3D" id="1.10.260.40">
    <property type="entry name" value="lambda repressor-like DNA-binding domains"/>
    <property type="match status" value="1"/>
</dbReference>
<dbReference type="InterPro" id="IPR046335">
    <property type="entry name" value="LacI/GalR-like_sensor"/>
</dbReference>
<dbReference type="Proteomes" id="UP001434337">
    <property type="component" value="Chromosome"/>
</dbReference>
<evidence type="ECO:0000313" key="5">
    <source>
        <dbReference type="EMBL" id="WZW98918.1"/>
    </source>
</evidence>
<dbReference type="GO" id="GO:0003677">
    <property type="term" value="F:DNA binding"/>
    <property type="evidence" value="ECO:0007669"/>
    <property type="project" value="UniProtKB-KW"/>
</dbReference>
<proteinExistence type="predicted"/>
<keyword evidence="2 5" id="KW-0238">DNA-binding</keyword>
<reference evidence="5 6" key="1">
    <citation type="journal article" date="2023" name="Environ Microbiome">
        <title>A coral-associated actinobacterium mitigates coral bleaching under heat stress.</title>
        <authorList>
            <person name="Li J."/>
            <person name="Zou Y."/>
            <person name="Li Q."/>
            <person name="Zhang J."/>
            <person name="Bourne D.G."/>
            <person name="Lyu Y."/>
            <person name="Liu C."/>
            <person name="Zhang S."/>
        </authorList>
    </citation>
    <scope>NUCLEOTIDE SEQUENCE [LARGE SCALE GENOMIC DNA]</scope>
    <source>
        <strain evidence="5 6">SCSIO 13291</strain>
    </source>
</reference>
<dbReference type="InterPro" id="IPR028082">
    <property type="entry name" value="Peripla_BP_I"/>
</dbReference>
<dbReference type="SUPFAM" id="SSF53822">
    <property type="entry name" value="Periplasmic binding protein-like I"/>
    <property type="match status" value="1"/>
</dbReference>
<keyword evidence="1" id="KW-0805">Transcription regulation</keyword>
<feature type="domain" description="HTH lacI-type" evidence="4">
    <location>
        <begin position="3"/>
        <end position="57"/>
    </location>
</feature>